<keyword evidence="3" id="KW-1185">Reference proteome</keyword>
<accession>A0AA86R1P2</accession>
<dbReference type="AlphaFoldDB" id="A0AA86R1P2"/>
<comment type="caution">
    <text evidence="1">The sequence shown here is derived from an EMBL/GenBank/DDBJ whole genome shotgun (WGS) entry which is preliminary data.</text>
</comment>
<dbReference type="Proteomes" id="UP001642409">
    <property type="component" value="Unassembled WGS sequence"/>
</dbReference>
<reference evidence="2 3" key="2">
    <citation type="submission" date="2024-07" db="EMBL/GenBank/DDBJ databases">
        <authorList>
            <person name="Akdeniz Z."/>
        </authorList>
    </citation>
    <scope>NUCLEOTIDE SEQUENCE [LARGE SCALE GENOMIC DNA]</scope>
</reference>
<name>A0AA86R1P2_9EUKA</name>
<organism evidence="1">
    <name type="scientific">Hexamita inflata</name>
    <dbReference type="NCBI Taxonomy" id="28002"/>
    <lineage>
        <taxon>Eukaryota</taxon>
        <taxon>Metamonada</taxon>
        <taxon>Diplomonadida</taxon>
        <taxon>Hexamitidae</taxon>
        <taxon>Hexamitinae</taxon>
        <taxon>Hexamita</taxon>
    </lineage>
</organism>
<sequence length="630" mass="75532">MKSTINNQPVINRRNTNVMQNSTQTQYLFPDRSLRLKERIQQAEQYALNMQHSKLDWDKYKIDVHIKSKFKPNSLVYSITNEAVPRILQNSGVQVGTEKIIISTEVQTMENEFNYNINQFGLQQLKNQSSQNENEFNLVEPINYQVQQAKQLECIDVENDINNIQSQNQFIEKNNLYQIHQQKNKNSIDDFKISELDPIQNNSVVTPYLQFNPNQQSNNKPKEKFDLSKVLDDMFFPQHFRLETNREQNNSQNNQHQSNIKSQNAQNNTELLNQMLNDNFFPSKLHQQNDMSKTPNQESDSFELQEYIPNIQKTSTVTSIIQQDMQYGTVNSLTDVQFEQQDDLYKNFARDYQILIIKRFKRYLYKLQNNYELIPLRLQNVKAKANVQMLFNQEEMHDRIETLNFLYERKQQLKYKLSLYKQLPKLNNRKHWLQYNLNQLQKIRIIQQRPLIMRLLFTKSKQLFQLTVQLQYKLKLFTLKQNYHEQFQKELKIIDLRKRIQNKQQQLINSQDFKQQIQTLHVTELNCNITSVQDELFYQSIQLKIKIKNMKLMTQIKAKTILGNIQHIQDQVDNEQLILQKLHLQNQQNLIKQKSIQLQMLQNRNNLQKLYIKQVKRLNNRKQLISKLIE</sequence>
<reference evidence="1" key="1">
    <citation type="submission" date="2023-06" db="EMBL/GenBank/DDBJ databases">
        <authorList>
            <person name="Kurt Z."/>
        </authorList>
    </citation>
    <scope>NUCLEOTIDE SEQUENCE</scope>
</reference>
<proteinExistence type="predicted"/>
<evidence type="ECO:0000313" key="2">
    <source>
        <dbReference type="EMBL" id="CAL6094052.1"/>
    </source>
</evidence>
<evidence type="ECO:0000313" key="3">
    <source>
        <dbReference type="Proteomes" id="UP001642409"/>
    </source>
</evidence>
<gene>
    <name evidence="1" type="ORF">HINF_LOCUS57709</name>
    <name evidence="2" type="ORF">HINF_LOCUS67286</name>
</gene>
<evidence type="ECO:0000313" key="1">
    <source>
        <dbReference type="EMBL" id="CAI9970064.1"/>
    </source>
</evidence>
<dbReference type="EMBL" id="CAXDID020000462">
    <property type="protein sequence ID" value="CAL6094052.1"/>
    <property type="molecule type" value="Genomic_DNA"/>
</dbReference>
<protein>
    <submittedName>
        <fullName evidence="2">Hypothetical_protein</fullName>
    </submittedName>
</protein>
<dbReference type="EMBL" id="CATOUU010001067">
    <property type="protein sequence ID" value="CAI9970064.1"/>
    <property type="molecule type" value="Genomic_DNA"/>
</dbReference>